<dbReference type="AlphaFoldDB" id="Q01U79"/>
<dbReference type="InterPro" id="IPR036388">
    <property type="entry name" value="WH-like_DNA-bd_sf"/>
</dbReference>
<proteinExistence type="predicted"/>
<evidence type="ECO:0000313" key="2">
    <source>
        <dbReference type="EMBL" id="ABJ86791.1"/>
    </source>
</evidence>
<dbReference type="InParanoid" id="Q01U79"/>
<dbReference type="InterPro" id="IPR017799">
    <property type="entry name" value="Tscrpt_reg_PadR_acidobac-type"/>
</dbReference>
<feature type="domain" description="Transcription regulator PadR N-terminal" evidence="1">
    <location>
        <begin position="19"/>
        <end position="92"/>
    </location>
</feature>
<dbReference type="eggNOG" id="COG1695">
    <property type="taxonomic scope" value="Bacteria"/>
</dbReference>
<dbReference type="InterPro" id="IPR052509">
    <property type="entry name" value="Metal_resp_DNA-bind_regulator"/>
</dbReference>
<dbReference type="Gene3D" id="1.10.10.10">
    <property type="entry name" value="Winged helix-like DNA-binding domain superfamily/Winged helix DNA-binding domain"/>
    <property type="match status" value="1"/>
</dbReference>
<dbReference type="Pfam" id="PF03551">
    <property type="entry name" value="PadR"/>
    <property type="match status" value="1"/>
</dbReference>
<name>Q01U79_SOLUE</name>
<sequence length="112" mass="12600">MPKINPAPDFLPGTLEMLILKTLSRASNHGWGIAQHIQQTSEDALKIGEGSLYPALQRLLMNEFVEAEWGVTENNRRARYYRITAAGRKQLEAEKRDFAFLLAGIARVMEAS</sequence>
<dbReference type="STRING" id="234267.Acid_5846"/>
<reference evidence="2" key="1">
    <citation type="submission" date="2006-10" db="EMBL/GenBank/DDBJ databases">
        <title>Complete sequence of Solibacter usitatus Ellin6076.</title>
        <authorList>
            <consortium name="US DOE Joint Genome Institute"/>
            <person name="Copeland A."/>
            <person name="Lucas S."/>
            <person name="Lapidus A."/>
            <person name="Barry K."/>
            <person name="Detter J.C."/>
            <person name="Glavina del Rio T."/>
            <person name="Hammon N."/>
            <person name="Israni S."/>
            <person name="Dalin E."/>
            <person name="Tice H."/>
            <person name="Pitluck S."/>
            <person name="Thompson L.S."/>
            <person name="Brettin T."/>
            <person name="Bruce D."/>
            <person name="Han C."/>
            <person name="Tapia R."/>
            <person name="Gilna P."/>
            <person name="Schmutz J."/>
            <person name="Larimer F."/>
            <person name="Land M."/>
            <person name="Hauser L."/>
            <person name="Kyrpides N."/>
            <person name="Mikhailova N."/>
            <person name="Janssen P.H."/>
            <person name="Kuske C.R."/>
            <person name="Richardson P."/>
        </authorList>
    </citation>
    <scope>NUCLEOTIDE SEQUENCE</scope>
    <source>
        <strain evidence="2">Ellin6076</strain>
    </source>
</reference>
<accession>Q01U79</accession>
<evidence type="ECO:0000259" key="1">
    <source>
        <dbReference type="Pfam" id="PF03551"/>
    </source>
</evidence>
<gene>
    <name evidence="2" type="ordered locus">Acid_5846</name>
</gene>
<dbReference type="HOGENOM" id="CLU_063440_3_3_0"/>
<dbReference type="EMBL" id="CP000473">
    <property type="protein sequence ID" value="ABJ86791.1"/>
    <property type="molecule type" value="Genomic_DNA"/>
</dbReference>
<dbReference type="PANTHER" id="PTHR33169">
    <property type="entry name" value="PADR-FAMILY TRANSCRIPTIONAL REGULATOR"/>
    <property type="match status" value="1"/>
</dbReference>
<protein>
    <submittedName>
        <fullName evidence="2">Transcriptional regulator, PadR family</fullName>
    </submittedName>
</protein>
<dbReference type="OrthoDB" id="129273at2"/>
<dbReference type="NCBIfam" id="TIGR03433">
    <property type="entry name" value="padR_acidobact"/>
    <property type="match status" value="1"/>
</dbReference>
<dbReference type="KEGG" id="sus:Acid_5846"/>
<dbReference type="SUPFAM" id="SSF46785">
    <property type="entry name" value="Winged helix' DNA-binding domain"/>
    <property type="match status" value="1"/>
</dbReference>
<dbReference type="InterPro" id="IPR005149">
    <property type="entry name" value="Tscrpt_reg_PadR_N"/>
</dbReference>
<dbReference type="PANTHER" id="PTHR33169:SF14">
    <property type="entry name" value="TRANSCRIPTIONAL REGULATOR RV3488"/>
    <property type="match status" value="1"/>
</dbReference>
<dbReference type="InterPro" id="IPR036390">
    <property type="entry name" value="WH_DNA-bd_sf"/>
</dbReference>
<organism evidence="2">
    <name type="scientific">Solibacter usitatus (strain Ellin6076)</name>
    <dbReference type="NCBI Taxonomy" id="234267"/>
    <lineage>
        <taxon>Bacteria</taxon>
        <taxon>Pseudomonadati</taxon>
        <taxon>Acidobacteriota</taxon>
        <taxon>Terriglobia</taxon>
        <taxon>Bryobacterales</taxon>
        <taxon>Solibacteraceae</taxon>
        <taxon>Candidatus Solibacter</taxon>
    </lineage>
</organism>